<dbReference type="HOGENOM" id="CLU_691093_0_0_1"/>
<proteinExistence type="predicted"/>
<evidence type="ECO:0000256" key="1">
    <source>
        <dbReference type="SAM" id="MobiDB-lite"/>
    </source>
</evidence>
<sequence>MALPTNIKPPSHASSSNPAATSNTKSSGSFPAVLIPRDMLRADLEARTPKDLTSLIVSLMDRFPDTVPFVAKQTNTALVFAPSGKGLSNTIVVPAAKWFEKDQEEESTAVGGRSTWEASSTPVARQAAARSDKENMKKARVNAKEPAAPSEGTEPAVQPAPSRKRAASGTRSPSPKPRSKRRKRAAAPTDKNPSAASAPFDPSGVYIINCPYLVDQWPDDCSGPLTLRLALSSTGRHLWGTFKFGIVEGVLRSTSPPPFLPDTTITFDWRGRETGEYTVTWDEGNVGTVTLATDGTLRGTLDGAFLDPDQCVFSGRKKAGDRRFRAPGERLVRRWKREWRRLPAREVDQGNVIYEDEALEEAMRQKEPPAGDDPGSLYEGTHAFGPVVCSATYDQQGRE</sequence>
<dbReference type="AlphaFoldDB" id="D8QMA1"/>
<dbReference type="Proteomes" id="UP000007431">
    <property type="component" value="Unassembled WGS sequence"/>
</dbReference>
<accession>D8QMA1</accession>
<feature type="compositionally biased region" description="Low complexity" evidence="1">
    <location>
        <begin position="8"/>
        <end position="27"/>
    </location>
</feature>
<protein>
    <submittedName>
        <fullName evidence="2">Uncharacterized protein</fullName>
    </submittedName>
</protein>
<dbReference type="VEuPathDB" id="FungiDB:SCHCODRAFT_02677317"/>
<organism evidence="3">
    <name type="scientific">Schizophyllum commune (strain H4-8 / FGSC 9210)</name>
    <name type="common">Split gill fungus</name>
    <dbReference type="NCBI Taxonomy" id="578458"/>
    <lineage>
        <taxon>Eukaryota</taxon>
        <taxon>Fungi</taxon>
        <taxon>Dikarya</taxon>
        <taxon>Basidiomycota</taxon>
        <taxon>Agaricomycotina</taxon>
        <taxon>Agaricomycetes</taxon>
        <taxon>Agaricomycetidae</taxon>
        <taxon>Agaricales</taxon>
        <taxon>Schizophyllaceae</taxon>
        <taxon>Schizophyllum</taxon>
    </lineage>
</organism>
<keyword evidence="3" id="KW-1185">Reference proteome</keyword>
<dbReference type="EMBL" id="GL377321">
    <property type="protein sequence ID" value="EFI91040.1"/>
    <property type="molecule type" value="Genomic_DNA"/>
</dbReference>
<dbReference type="OMA" id="ATVENEW"/>
<feature type="region of interest" description="Disordered" evidence="1">
    <location>
        <begin position="1"/>
        <end position="32"/>
    </location>
</feature>
<feature type="region of interest" description="Disordered" evidence="1">
    <location>
        <begin position="362"/>
        <end position="382"/>
    </location>
</feature>
<evidence type="ECO:0000313" key="3">
    <source>
        <dbReference type="Proteomes" id="UP000007431"/>
    </source>
</evidence>
<name>D8QMA1_SCHCM</name>
<reference evidence="2 3" key="1">
    <citation type="journal article" date="2010" name="Nat. Biotechnol.">
        <title>Genome sequence of the model mushroom Schizophyllum commune.</title>
        <authorList>
            <person name="Ohm R.A."/>
            <person name="de Jong J.F."/>
            <person name="Lugones L.G."/>
            <person name="Aerts A."/>
            <person name="Kothe E."/>
            <person name="Stajich J.E."/>
            <person name="de Vries R.P."/>
            <person name="Record E."/>
            <person name="Levasseur A."/>
            <person name="Baker S.E."/>
            <person name="Bartholomew K.A."/>
            <person name="Coutinho P.M."/>
            <person name="Erdmann S."/>
            <person name="Fowler T.J."/>
            <person name="Gathman A.C."/>
            <person name="Lombard V."/>
            <person name="Henrissat B."/>
            <person name="Knabe N."/>
            <person name="Kuees U."/>
            <person name="Lilly W.W."/>
            <person name="Lindquist E."/>
            <person name="Lucas S."/>
            <person name="Magnuson J.K."/>
            <person name="Piumi F."/>
            <person name="Raudaskoski M."/>
            <person name="Salamov A."/>
            <person name="Schmutz J."/>
            <person name="Schwarze F.W.M.R."/>
            <person name="vanKuyk P.A."/>
            <person name="Horton J.S."/>
            <person name="Grigoriev I.V."/>
            <person name="Woesten H.A.B."/>
        </authorList>
    </citation>
    <scope>NUCLEOTIDE SEQUENCE [LARGE SCALE GENOMIC DNA]</scope>
    <source>
        <strain evidence="3">H4-8 / FGSC 9210</strain>
    </source>
</reference>
<gene>
    <name evidence="2" type="ORF">SCHCODRAFT_238915</name>
</gene>
<evidence type="ECO:0000313" key="2">
    <source>
        <dbReference type="EMBL" id="EFI91040.1"/>
    </source>
</evidence>
<dbReference type="InParanoid" id="D8QMA1"/>
<feature type="region of interest" description="Disordered" evidence="1">
    <location>
        <begin position="101"/>
        <end position="200"/>
    </location>
</feature>